<feature type="transmembrane region" description="Helical" evidence="2">
    <location>
        <begin position="347"/>
        <end position="380"/>
    </location>
</feature>
<feature type="transmembrane region" description="Helical" evidence="2">
    <location>
        <begin position="286"/>
        <end position="310"/>
    </location>
</feature>
<feature type="transmembrane region" description="Helical" evidence="2">
    <location>
        <begin position="243"/>
        <end position="274"/>
    </location>
</feature>
<feature type="transmembrane region" description="Helical" evidence="2">
    <location>
        <begin position="69"/>
        <end position="86"/>
    </location>
</feature>
<gene>
    <name evidence="3" type="ORF">Dsi01nite_082240</name>
</gene>
<evidence type="ECO:0000256" key="2">
    <source>
        <dbReference type="SAM" id="Phobius"/>
    </source>
</evidence>
<dbReference type="EMBL" id="BONQ01000128">
    <property type="protein sequence ID" value="GIG50183.1"/>
    <property type="molecule type" value="Genomic_DNA"/>
</dbReference>
<evidence type="ECO:0000313" key="3">
    <source>
        <dbReference type="EMBL" id="GIG50183.1"/>
    </source>
</evidence>
<feature type="transmembrane region" description="Helical" evidence="2">
    <location>
        <begin position="92"/>
        <end position="114"/>
    </location>
</feature>
<dbReference type="PANTHER" id="PTHR30199">
    <property type="entry name" value="MFS FAMILY TRANSPORTER, PREDICTED SUBSTRATE BENZOATE"/>
    <property type="match status" value="1"/>
</dbReference>
<dbReference type="InterPro" id="IPR004711">
    <property type="entry name" value="Benzoate_Transporter"/>
</dbReference>
<dbReference type="GO" id="GO:0042925">
    <property type="term" value="F:benzoate transmembrane transporter activity"/>
    <property type="evidence" value="ECO:0007669"/>
    <property type="project" value="InterPro"/>
</dbReference>
<name>A0A919PX11_9ACTN</name>
<proteinExistence type="predicted"/>
<dbReference type="GO" id="GO:0005886">
    <property type="term" value="C:plasma membrane"/>
    <property type="evidence" value="ECO:0007669"/>
    <property type="project" value="TreeGrafter"/>
</dbReference>
<organism evidence="3 4">
    <name type="scientific">Dactylosporangium siamense</name>
    <dbReference type="NCBI Taxonomy" id="685454"/>
    <lineage>
        <taxon>Bacteria</taxon>
        <taxon>Bacillati</taxon>
        <taxon>Actinomycetota</taxon>
        <taxon>Actinomycetes</taxon>
        <taxon>Micromonosporales</taxon>
        <taxon>Micromonosporaceae</taxon>
        <taxon>Dactylosporangium</taxon>
    </lineage>
</organism>
<accession>A0A919PX11</accession>
<dbReference type="Pfam" id="PF03594">
    <property type="entry name" value="BenE"/>
    <property type="match status" value="1"/>
</dbReference>
<feature type="transmembrane region" description="Helical" evidence="2">
    <location>
        <begin position="165"/>
        <end position="183"/>
    </location>
</feature>
<dbReference type="PANTHER" id="PTHR30199:SF0">
    <property type="entry name" value="INNER MEMBRANE PROTEIN YDCO"/>
    <property type="match status" value="1"/>
</dbReference>
<feature type="transmembrane region" description="Helical" evidence="2">
    <location>
        <begin position="12"/>
        <end position="36"/>
    </location>
</feature>
<keyword evidence="2" id="KW-0472">Membrane</keyword>
<dbReference type="RefSeq" id="WP_203851827.1">
    <property type="nucleotide sequence ID" value="NZ_BAAAVW010000014.1"/>
</dbReference>
<keyword evidence="4" id="KW-1185">Reference proteome</keyword>
<feature type="region of interest" description="Disordered" evidence="1">
    <location>
        <begin position="386"/>
        <end position="432"/>
    </location>
</feature>
<evidence type="ECO:0000256" key="1">
    <source>
        <dbReference type="SAM" id="MobiDB-lite"/>
    </source>
</evidence>
<comment type="caution">
    <text evidence="3">The sequence shown here is derived from an EMBL/GenBank/DDBJ whole genome shotgun (WGS) entry which is preliminary data.</text>
</comment>
<evidence type="ECO:0000313" key="4">
    <source>
        <dbReference type="Proteomes" id="UP000660611"/>
    </source>
</evidence>
<reference evidence="3" key="1">
    <citation type="submission" date="2021-01" db="EMBL/GenBank/DDBJ databases">
        <title>Whole genome shotgun sequence of Dactylosporangium siamense NBRC 106093.</title>
        <authorList>
            <person name="Komaki H."/>
            <person name="Tamura T."/>
        </authorList>
    </citation>
    <scope>NUCLEOTIDE SEQUENCE</scope>
    <source>
        <strain evidence="3">NBRC 106093</strain>
    </source>
</reference>
<feature type="transmembrane region" description="Helical" evidence="2">
    <location>
        <begin position="316"/>
        <end position="335"/>
    </location>
</feature>
<dbReference type="AlphaFoldDB" id="A0A919PX11"/>
<sequence>MRRFDTAPPILAGLVSAVVGYASSFTVVLAGLRAVGATPAQAASGLLALCTGICATAVFLSVRHRMPISIAWSTPGAALLVATGHVHGGWPAAVGAFLVSAALIVVAGLSPWLARAIAAIPRPIAGAMLAGVILSLCTAPVRAVVSVPELAVPVVLTWALLTRFARQWAVPGALLAAVVAILVRGVHLTGVSVAPSAVFTVPTFNLPALVSIAVPLFLVTMAAQNVPGMAVMATYGYTPPLRGVLVTTGVASALAAPFGGHALNLAAITAALTAGPDTHPDPRRRWVATVALGFGQLTLGLGAGLAMALVLLSPPVLVVAVAGLALLSALGASLASAVTEPSGREAAVVTFVVTASGMTILNIGSAFWGLVAGGLTALLLHRRRATPSPPPAGPDPVAAPAGENTAGMAPEPGQAVGGAGERRPEGAVGTKG</sequence>
<feature type="transmembrane region" description="Helical" evidence="2">
    <location>
        <begin position="126"/>
        <end position="145"/>
    </location>
</feature>
<dbReference type="Proteomes" id="UP000660611">
    <property type="component" value="Unassembled WGS sequence"/>
</dbReference>
<keyword evidence="2" id="KW-1133">Transmembrane helix</keyword>
<keyword evidence="2" id="KW-0812">Transmembrane</keyword>
<feature type="transmembrane region" description="Helical" evidence="2">
    <location>
        <begin position="42"/>
        <end position="62"/>
    </location>
</feature>
<dbReference type="NCBIfam" id="TIGR00843">
    <property type="entry name" value="benE"/>
    <property type="match status" value="1"/>
</dbReference>
<protein>
    <submittedName>
        <fullName evidence="3">Benzoate transporter</fullName>
    </submittedName>
</protein>
<feature type="transmembrane region" description="Helical" evidence="2">
    <location>
        <begin position="204"/>
        <end position="223"/>
    </location>
</feature>